<dbReference type="InterPro" id="IPR014729">
    <property type="entry name" value="Rossmann-like_a/b/a_fold"/>
</dbReference>
<proteinExistence type="inferred from homology"/>
<dbReference type="InterPro" id="IPR000924">
    <property type="entry name" value="Glu/Gln-tRNA-synth"/>
</dbReference>
<keyword evidence="4" id="KW-0963">Cytoplasm</keyword>
<dbReference type="Pfam" id="PF00749">
    <property type="entry name" value="tRNA-synt_1c"/>
    <property type="match status" value="1"/>
</dbReference>
<evidence type="ECO:0000256" key="9">
    <source>
        <dbReference type="ARBA" id="ARBA00023146"/>
    </source>
</evidence>
<dbReference type="GO" id="GO:0005524">
    <property type="term" value="F:ATP binding"/>
    <property type="evidence" value="ECO:0007669"/>
    <property type="project" value="UniProtKB-KW"/>
</dbReference>
<comment type="caution">
    <text evidence="14">The sequence shown here is derived from an EMBL/GenBank/DDBJ whole genome shotgun (WGS) entry which is preliminary data.</text>
</comment>
<keyword evidence="7 12" id="KW-0067">ATP-binding</keyword>
<dbReference type="GO" id="GO:0005829">
    <property type="term" value="C:cytosol"/>
    <property type="evidence" value="ECO:0007669"/>
    <property type="project" value="TreeGrafter"/>
</dbReference>
<feature type="domain" description="Glutamyl/glutaminyl-tRNA synthetase class Ib catalytic" evidence="13">
    <location>
        <begin position="95"/>
        <end position="402"/>
    </location>
</feature>
<evidence type="ECO:0000256" key="2">
    <source>
        <dbReference type="ARBA" id="ARBA00008927"/>
    </source>
</evidence>
<evidence type="ECO:0000256" key="3">
    <source>
        <dbReference type="ARBA" id="ARBA00012835"/>
    </source>
</evidence>
<dbReference type="PROSITE" id="PS00178">
    <property type="entry name" value="AA_TRNA_LIGASE_I"/>
    <property type="match status" value="1"/>
</dbReference>
<dbReference type="PRINTS" id="PR00987">
    <property type="entry name" value="TRNASYNTHGLU"/>
</dbReference>
<dbReference type="InterPro" id="IPR001412">
    <property type="entry name" value="aa-tRNA-synth_I_CS"/>
</dbReference>
<dbReference type="EC" id="6.1.1.17" evidence="3 11"/>
<evidence type="ECO:0000256" key="12">
    <source>
        <dbReference type="RuleBase" id="RU363037"/>
    </source>
</evidence>
<comment type="similarity">
    <text evidence="2">Belongs to the class-I aminoacyl-tRNA synthetase family. Glutamate--tRNA ligase type 2 subfamily.</text>
</comment>
<dbReference type="SUPFAM" id="SSF52374">
    <property type="entry name" value="Nucleotidylyl transferase"/>
    <property type="match status" value="1"/>
</dbReference>
<keyword evidence="6 12" id="KW-0547">Nucleotide-binding</keyword>
<gene>
    <name evidence="14" type="ORF">JW744_04285</name>
</gene>
<keyword evidence="5 12" id="KW-0436">Ligase</keyword>
<organism evidence="14 15">
    <name type="scientific">Candidatus Iainarchaeum sp</name>
    <dbReference type="NCBI Taxonomy" id="3101447"/>
    <lineage>
        <taxon>Archaea</taxon>
        <taxon>Candidatus Iainarchaeota</taxon>
        <taxon>Candidatus Iainarchaeia</taxon>
        <taxon>Candidatus Iainarchaeales</taxon>
        <taxon>Candidatus Iainarchaeaceae</taxon>
        <taxon>Candidatus Iainarchaeum</taxon>
    </lineage>
</organism>
<evidence type="ECO:0000256" key="6">
    <source>
        <dbReference type="ARBA" id="ARBA00022741"/>
    </source>
</evidence>
<dbReference type="GO" id="GO:0043604">
    <property type="term" value="P:amide biosynthetic process"/>
    <property type="evidence" value="ECO:0007669"/>
    <property type="project" value="TreeGrafter"/>
</dbReference>
<evidence type="ECO:0000313" key="15">
    <source>
        <dbReference type="Proteomes" id="UP000809243"/>
    </source>
</evidence>
<dbReference type="Proteomes" id="UP000809243">
    <property type="component" value="Unassembled WGS sequence"/>
</dbReference>
<evidence type="ECO:0000259" key="13">
    <source>
        <dbReference type="Pfam" id="PF00749"/>
    </source>
</evidence>
<evidence type="ECO:0000256" key="8">
    <source>
        <dbReference type="ARBA" id="ARBA00022917"/>
    </source>
</evidence>
<evidence type="ECO:0000256" key="5">
    <source>
        <dbReference type="ARBA" id="ARBA00022598"/>
    </source>
</evidence>
<keyword evidence="8 12" id="KW-0648">Protein biosynthesis</keyword>
<dbReference type="InterPro" id="IPR004526">
    <property type="entry name" value="Glu-tRNA-synth_arc/euk"/>
</dbReference>
<dbReference type="NCBIfam" id="NF003169">
    <property type="entry name" value="PRK04156.1"/>
    <property type="match status" value="1"/>
</dbReference>
<dbReference type="AlphaFoldDB" id="A0A938YP01"/>
<dbReference type="PANTHER" id="PTHR43097">
    <property type="entry name" value="GLUTAMINE-TRNA LIGASE"/>
    <property type="match status" value="1"/>
</dbReference>
<evidence type="ECO:0000256" key="11">
    <source>
        <dbReference type="NCBIfam" id="TIGR00463"/>
    </source>
</evidence>
<evidence type="ECO:0000313" key="14">
    <source>
        <dbReference type="EMBL" id="MBN2067659.1"/>
    </source>
</evidence>
<dbReference type="GO" id="GO:0032991">
    <property type="term" value="C:protein-containing complex"/>
    <property type="evidence" value="ECO:0007669"/>
    <property type="project" value="UniProtKB-ARBA"/>
</dbReference>
<dbReference type="Gene3D" id="2.40.240.100">
    <property type="match status" value="1"/>
</dbReference>
<evidence type="ECO:0000256" key="10">
    <source>
        <dbReference type="ARBA" id="ARBA00048351"/>
    </source>
</evidence>
<dbReference type="InterPro" id="IPR011035">
    <property type="entry name" value="Ribosomal_bL25/Gln-tRNA_synth"/>
</dbReference>
<sequence length="540" mass="62030">MPVEEDAYKYAIKNAALHSGKAGVGPVIGKLKALHPKLNIPKLTQIAVVAVQKVNSMEKAGIEKEFAKFEKQGYELKPKEKTEALPPLEWAAREKVVTRYAPNPNGPFHLGNARAAIISDEFAKKHRGKMLLRFDDTDPKVKKPIENAEALFKEDLQWLGCKIEETYFASDRLELYYKYMKEAIRREAAYVCTCPVEEWREKTKAKKPCECRNLGRREHAKRFEKMLKNEFKEGQAVLRIKTDLEHKDPSVRDWWAAKVVDKPEHPNQKAKGKHVWPSYNFASAIDDHALGVSLIVRGQEHEQNKTKQEFLYKCFKWKYPHCFHFGRISLQGIVLSTSRIKEGIEKGLYTGWDDPRLGTIRAFRRRGFKAAVLRQAILDLGVNTNDAGIQWAKLIDLNKKLIEPLSERLSFIAEPMVLEVHMAPNGMNKLVVDKKQFENFKEGEVVRLRQLFNVKINKIDPLQVFAEFIGEGKINKPIVNWFKQGKDIEIVMDDAGKVLGLADERIEERKEGQYVQLDGLGFCIVDEKQEGKVLLRFAHK</sequence>
<evidence type="ECO:0000256" key="1">
    <source>
        <dbReference type="ARBA" id="ARBA00004496"/>
    </source>
</evidence>
<dbReference type="NCBIfam" id="TIGR00463">
    <property type="entry name" value="gltX_arch"/>
    <property type="match status" value="1"/>
</dbReference>
<dbReference type="PANTHER" id="PTHR43097:SF5">
    <property type="entry name" value="GLUTAMATE--TRNA LIGASE"/>
    <property type="match status" value="1"/>
</dbReference>
<comment type="catalytic activity">
    <reaction evidence="10">
        <text>tRNA(Glu) + L-glutamate + ATP = L-glutamyl-tRNA(Glu) + AMP + diphosphate</text>
        <dbReference type="Rhea" id="RHEA:23540"/>
        <dbReference type="Rhea" id="RHEA-COMP:9663"/>
        <dbReference type="Rhea" id="RHEA-COMP:9680"/>
        <dbReference type="ChEBI" id="CHEBI:29985"/>
        <dbReference type="ChEBI" id="CHEBI:30616"/>
        <dbReference type="ChEBI" id="CHEBI:33019"/>
        <dbReference type="ChEBI" id="CHEBI:78442"/>
        <dbReference type="ChEBI" id="CHEBI:78520"/>
        <dbReference type="ChEBI" id="CHEBI:456215"/>
        <dbReference type="EC" id="6.1.1.17"/>
    </reaction>
</comment>
<dbReference type="GO" id="GO:0004818">
    <property type="term" value="F:glutamate-tRNA ligase activity"/>
    <property type="evidence" value="ECO:0007669"/>
    <property type="project" value="UniProtKB-UniRule"/>
</dbReference>
<reference evidence="14" key="1">
    <citation type="submission" date="2021-01" db="EMBL/GenBank/DDBJ databases">
        <title>Active Sulfur Cycling in an Early Earth Analoge.</title>
        <authorList>
            <person name="Hahn C.R."/>
            <person name="Youssef N.H."/>
            <person name="Elshahed M."/>
        </authorList>
    </citation>
    <scope>NUCLEOTIDE SEQUENCE</scope>
    <source>
        <strain evidence="14">Zod_Metabat.1151</strain>
    </source>
</reference>
<dbReference type="InterPro" id="IPR050132">
    <property type="entry name" value="Gln/Glu-tRNA_Ligase"/>
</dbReference>
<comment type="subcellular location">
    <subcellularLocation>
        <location evidence="1">Cytoplasm</location>
    </subcellularLocation>
</comment>
<dbReference type="Gene3D" id="3.40.50.620">
    <property type="entry name" value="HUPs"/>
    <property type="match status" value="1"/>
</dbReference>
<dbReference type="InterPro" id="IPR020058">
    <property type="entry name" value="Glu/Gln-tRNA-synth_Ib_cat-dom"/>
</dbReference>
<accession>A0A938YP01</accession>
<name>A0A938YP01_9ARCH</name>
<keyword evidence="9 12" id="KW-0030">Aminoacyl-tRNA synthetase</keyword>
<protein>
    <recommendedName>
        <fullName evidence="3 11">Glutamate--tRNA ligase</fullName>
        <ecNumber evidence="3 11">6.1.1.17</ecNumber>
    </recommendedName>
</protein>
<dbReference type="EMBL" id="JAFGDB010000073">
    <property type="protein sequence ID" value="MBN2067659.1"/>
    <property type="molecule type" value="Genomic_DNA"/>
</dbReference>
<evidence type="ECO:0000256" key="4">
    <source>
        <dbReference type="ARBA" id="ARBA00022490"/>
    </source>
</evidence>
<dbReference type="SUPFAM" id="SSF50715">
    <property type="entry name" value="Ribosomal protein L25-like"/>
    <property type="match status" value="1"/>
</dbReference>
<dbReference type="GO" id="GO:0006424">
    <property type="term" value="P:glutamyl-tRNA aminoacylation"/>
    <property type="evidence" value="ECO:0007669"/>
    <property type="project" value="UniProtKB-UniRule"/>
</dbReference>
<evidence type="ECO:0000256" key="7">
    <source>
        <dbReference type="ARBA" id="ARBA00022840"/>
    </source>
</evidence>